<evidence type="ECO:0000256" key="6">
    <source>
        <dbReference type="SAM" id="MobiDB-lite"/>
    </source>
</evidence>
<name>A0A3L7AX71_9MICO</name>
<dbReference type="RefSeq" id="WP_121687488.1">
    <property type="nucleotide sequence ID" value="NZ_RCUY01000002.1"/>
</dbReference>
<dbReference type="GO" id="GO:0102559">
    <property type="term" value="F:peptide chain release factor N(5)-glutamine methyltransferase activity"/>
    <property type="evidence" value="ECO:0007669"/>
    <property type="project" value="UniProtKB-EC"/>
</dbReference>
<dbReference type="NCBIfam" id="TIGR03704">
    <property type="entry name" value="PrmC_rel_meth"/>
    <property type="match status" value="1"/>
</dbReference>
<dbReference type="EC" id="2.1.1.297" evidence="1"/>
<evidence type="ECO:0000256" key="2">
    <source>
        <dbReference type="ARBA" id="ARBA00022603"/>
    </source>
</evidence>
<dbReference type="PANTHER" id="PTHR18895:SF74">
    <property type="entry name" value="MTRF1L RELEASE FACTOR GLUTAMINE METHYLTRANSFERASE"/>
    <property type="match status" value="1"/>
</dbReference>
<evidence type="ECO:0000313" key="9">
    <source>
        <dbReference type="Proteomes" id="UP000269438"/>
    </source>
</evidence>
<dbReference type="InterPro" id="IPR029063">
    <property type="entry name" value="SAM-dependent_MTases_sf"/>
</dbReference>
<dbReference type="AlphaFoldDB" id="A0A3L7AX71"/>
<evidence type="ECO:0000313" key="8">
    <source>
        <dbReference type="EMBL" id="RLP83832.1"/>
    </source>
</evidence>
<dbReference type="InterPro" id="IPR022446">
    <property type="entry name" value="MeTrfrase_put"/>
</dbReference>
<evidence type="ECO:0000256" key="3">
    <source>
        <dbReference type="ARBA" id="ARBA00022679"/>
    </source>
</evidence>
<proteinExistence type="predicted"/>
<feature type="domain" description="Methyltransferase small" evidence="7">
    <location>
        <begin position="93"/>
        <end position="175"/>
    </location>
</feature>
<dbReference type="Proteomes" id="UP000269438">
    <property type="component" value="Unassembled WGS sequence"/>
</dbReference>
<dbReference type="SUPFAM" id="SSF53335">
    <property type="entry name" value="S-adenosyl-L-methionine-dependent methyltransferases"/>
    <property type="match status" value="1"/>
</dbReference>
<comment type="catalytic activity">
    <reaction evidence="5">
        <text>L-glutaminyl-[peptide chain release factor] + S-adenosyl-L-methionine = N(5)-methyl-L-glutaminyl-[peptide chain release factor] + S-adenosyl-L-homocysteine + H(+)</text>
        <dbReference type="Rhea" id="RHEA:42896"/>
        <dbReference type="Rhea" id="RHEA-COMP:10271"/>
        <dbReference type="Rhea" id="RHEA-COMP:10272"/>
        <dbReference type="ChEBI" id="CHEBI:15378"/>
        <dbReference type="ChEBI" id="CHEBI:30011"/>
        <dbReference type="ChEBI" id="CHEBI:57856"/>
        <dbReference type="ChEBI" id="CHEBI:59789"/>
        <dbReference type="ChEBI" id="CHEBI:61891"/>
        <dbReference type="EC" id="2.1.1.297"/>
    </reaction>
</comment>
<sequence length="270" mass="28832">MRSTTQFPWEPVTDRLRAAGCVFAAEEAALLAEVWEIRGPAQTEALIRRRIAGEPLEQVLGWAAFLGLRVRLGSGVFVPRRRTEYLALRAIARSFETPGAQILDLCTGSGAIALAVREHVPDARLIATDSDALALEWARQNLGTDVPLYLGDLYSALPPSLLGTFDVIVANAPYVPTDSIAGMPAEARDFEPTTALDGGSDGLVIHRRILADAARWLRPGGSLLIEISAAQLGTLREAFAAAGLRPHASHDPAREATVLEGTLPGEGSAR</sequence>
<feature type="region of interest" description="Disordered" evidence="6">
    <location>
        <begin position="246"/>
        <end position="270"/>
    </location>
</feature>
<evidence type="ECO:0000259" key="7">
    <source>
        <dbReference type="Pfam" id="PF05175"/>
    </source>
</evidence>
<dbReference type="Pfam" id="PF05175">
    <property type="entry name" value="MTS"/>
    <property type="match status" value="1"/>
</dbReference>
<keyword evidence="4" id="KW-0949">S-adenosyl-L-methionine</keyword>
<organism evidence="8 9">
    <name type="scientific">Mycetocola lacteus</name>
    <dbReference type="NCBI Taxonomy" id="76637"/>
    <lineage>
        <taxon>Bacteria</taxon>
        <taxon>Bacillati</taxon>
        <taxon>Actinomycetota</taxon>
        <taxon>Actinomycetes</taxon>
        <taxon>Micrococcales</taxon>
        <taxon>Microbacteriaceae</taxon>
        <taxon>Mycetocola</taxon>
    </lineage>
</organism>
<keyword evidence="3" id="KW-0808">Transferase</keyword>
<keyword evidence="9" id="KW-1185">Reference proteome</keyword>
<dbReference type="PANTHER" id="PTHR18895">
    <property type="entry name" value="HEMK METHYLTRANSFERASE"/>
    <property type="match status" value="1"/>
</dbReference>
<dbReference type="OrthoDB" id="9800643at2"/>
<comment type="caution">
    <text evidence="8">The sequence shown here is derived from an EMBL/GenBank/DDBJ whole genome shotgun (WGS) entry which is preliminary data.</text>
</comment>
<evidence type="ECO:0000256" key="4">
    <source>
        <dbReference type="ARBA" id="ARBA00022691"/>
    </source>
</evidence>
<dbReference type="NCBIfam" id="TIGR00536">
    <property type="entry name" value="hemK_fam"/>
    <property type="match status" value="1"/>
</dbReference>
<dbReference type="InterPro" id="IPR004556">
    <property type="entry name" value="HemK-like"/>
</dbReference>
<dbReference type="InterPro" id="IPR050320">
    <property type="entry name" value="N5-glutamine_MTase"/>
</dbReference>
<protein>
    <recommendedName>
        <fullName evidence="1">peptide chain release factor N(5)-glutamine methyltransferase</fullName>
        <ecNumber evidence="1">2.1.1.297</ecNumber>
    </recommendedName>
</protein>
<dbReference type="InterPro" id="IPR007848">
    <property type="entry name" value="Small_mtfrase_dom"/>
</dbReference>
<evidence type="ECO:0000256" key="5">
    <source>
        <dbReference type="ARBA" id="ARBA00048391"/>
    </source>
</evidence>
<keyword evidence="2" id="KW-0489">Methyltransferase</keyword>
<dbReference type="Gene3D" id="3.40.50.150">
    <property type="entry name" value="Vaccinia Virus protein VP39"/>
    <property type="match status" value="1"/>
</dbReference>
<dbReference type="GO" id="GO:0032259">
    <property type="term" value="P:methylation"/>
    <property type="evidence" value="ECO:0007669"/>
    <property type="project" value="UniProtKB-KW"/>
</dbReference>
<accession>A0A3L7AX71</accession>
<dbReference type="EMBL" id="RCUY01000002">
    <property type="protein sequence ID" value="RLP83832.1"/>
    <property type="molecule type" value="Genomic_DNA"/>
</dbReference>
<evidence type="ECO:0000256" key="1">
    <source>
        <dbReference type="ARBA" id="ARBA00012771"/>
    </source>
</evidence>
<gene>
    <name evidence="8" type="ORF">D9V34_03215</name>
</gene>
<dbReference type="CDD" id="cd02440">
    <property type="entry name" value="AdoMet_MTases"/>
    <property type="match status" value="1"/>
</dbReference>
<reference evidence="8 9" key="1">
    <citation type="submission" date="2018-10" db="EMBL/GenBank/DDBJ databases">
        <authorList>
            <person name="Li J."/>
        </authorList>
    </citation>
    <scope>NUCLEOTIDE SEQUENCE [LARGE SCALE GENOMIC DNA]</scope>
    <source>
        <strain evidence="8 9">JCM 11654</strain>
    </source>
</reference>